<evidence type="ECO:0000256" key="10">
    <source>
        <dbReference type="ARBA" id="ARBA00023136"/>
    </source>
</evidence>
<accession>A0A158RP61</accession>
<dbReference type="GO" id="GO:0090563">
    <property type="term" value="F:protein-phosphocysteine-sugar phosphotransferase activity"/>
    <property type="evidence" value="ECO:0007669"/>
    <property type="project" value="TreeGrafter"/>
</dbReference>
<dbReference type="CDD" id="cd00212">
    <property type="entry name" value="PTS_IIB_glc"/>
    <property type="match status" value="1"/>
</dbReference>
<dbReference type="Proteomes" id="UP000002210">
    <property type="component" value="Chromosome"/>
</dbReference>
<feature type="transmembrane region" description="Helical" evidence="12">
    <location>
        <begin position="139"/>
        <end position="157"/>
    </location>
</feature>
<evidence type="ECO:0000313" key="16">
    <source>
        <dbReference type="Proteomes" id="UP000002210"/>
    </source>
</evidence>
<evidence type="ECO:0000256" key="4">
    <source>
        <dbReference type="ARBA" id="ARBA00022597"/>
    </source>
</evidence>
<dbReference type="InterPro" id="IPR003352">
    <property type="entry name" value="PTS_EIIC"/>
</dbReference>
<evidence type="ECO:0000256" key="12">
    <source>
        <dbReference type="SAM" id="Phobius"/>
    </source>
</evidence>
<feature type="transmembrane region" description="Helical" evidence="12">
    <location>
        <begin position="177"/>
        <end position="200"/>
    </location>
</feature>
<evidence type="ECO:0000256" key="5">
    <source>
        <dbReference type="ARBA" id="ARBA00022679"/>
    </source>
</evidence>
<organism evidence="15 16">
    <name type="scientific">Bacillus cereus (strain 03BB102)</name>
    <dbReference type="NCBI Taxonomy" id="572264"/>
    <lineage>
        <taxon>Bacteria</taxon>
        <taxon>Bacillati</taxon>
        <taxon>Bacillota</taxon>
        <taxon>Bacilli</taxon>
        <taxon>Bacillales</taxon>
        <taxon>Bacillaceae</taxon>
        <taxon>Bacillus</taxon>
        <taxon>Bacillus cereus group</taxon>
    </lineage>
</organism>
<feature type="transmembrane region" description="Helical" evidence="12">
    <location>
        <begin position="327"/>
        <end position="349"/>
    </location>
</feature>
<evidence type="ECO:0000256" key="1">
    <source>
        <dbReference type="ARBA" id="ARBA00004651"/>
    </source>
</evidence>
<dbReference type="PROSITE" id="PS51103">
    <property type="entry name" value="PTS_EIIC_TYPE_1"/>
    <property type="match status" value="1"/>
</dbReference>
<feature type="transmembrane region" description="Helical" evidence="12">
    <location>
        <begin position="56"/>
        <end position="87"/>
    </location>
</feature>
<feature type="transmembrane region" description="Helical" evidence="12">
    <location>
        <begin position="278"/>
        <end position="297"/>
    </location>
</feature>
<keyword evidence="3" id="KW-1003">Cell membrane</keyword>
<evidence type="ECO:0000256" key="3">
    <source>
        <dbReference type="ARBA" id="ARBA00022475"/>
    </source>
</evidence>
<dbReference type="InterPro" id="IPR010974">
    <property type="entry name" value="PTS_IIBC_nag"/>
</dbReference>
<dbReference type="GO" id="GO:0015764">
    <property type="term" value="P:N-acetylglucosamine transport"/>
    <property type="evidence" value="ECO:0007669"/>
    <property type="project" value="TreeGrafter"/>
</dbReference>
<name>A0A158RP61_BACC3</name>
<proteinExistence type="predicted"/>
<evidence type="ECO:0000259" key="13">
    <source>
        <dbReference type="PROSITE" id="PS51098"/>
    </source>
</evidence>
<keyword evidence="2" id="KW-0813">Transport</keyword>
<dbReference type="InterPro" id="IPR018113">
    <property type="entry name" value="PTrfase_EIIB_Cys"/>
</dbReference>
<dbReference type="PROSITE" id="PS01035">
    <property type="entry name" value="PTS_EIIB_TYPE_1_CYS"/>
    <property type="match status" value="1"/>
</dbReference>
<protein>
    <submittedName>
        <fullName evidence="15">Putative PTS system, N-acetylglucosamine-specific IIBC component</fullName>
    </submittedName>
</protein>
<dbReference type="FunFam" id="3.30.1360.60:FF:000001">
    <property type="entry name" value="PTS system glucose-specific IIBC component PtsG"/>
    <property type="match status" value="1"/>
</dbReference>
<keyword evidence="5" id="KW-0808">Transferase</keyword>
<evidence type="ECO:0000256" key="7">
    <source>
        <dbReference type="ARBA" id="ARBA00022692"/>
    </source>
</evidence>
<dbReference type="GO" id="GO:0016301">
    <property type="term" value="F:kinase activity"/>
    <property type="evidence" value="ECO:0007669"/>
    <property type="project" value="UniProtKB-KW"/>
</dbReference>
<dbReference type="GO" id="GO:0019866">
    <property type="term" value="C:organelle inner membrane"/>
    <property type="evidence" value="ECO:0007669"/>
    <property type="project" value="InterPro"/>
</dbReference>
<evidence type="ECO:0000256" key="8">
    <source>
        <dbReference type="ARBA" id="ARBA00022777"/>
    </source>
</evidence>
<evidence type="ECO:0000259" key="14">
    <source>
        <dbReference type="PROSITE" id="PS51103"/>
    </source>
</evidence>
<dbReference type="InterPro" id="IPR013013">
    <property type="entry name" value="PTS_EIIC_1"/>
</dbReference>
<dbReference type="Pfam" id="PF00367">
    <property type="entry name" value="PTS_EIIB"/>
    <property type="match status" value="1"/>
</dbReference>
<dbReference type="KEGG" id="bcx:BCA_0520"/>
<evidence type="ECO:0000256" key="2">
    <source>
        <dbReference type="ARBA" id="ARBA00022448"/>
    </source>
</evidence>
<gene>
    <name evidence="15" type="ordered locus">BCA_0520</name>
</gene>
<feature type="domain" description="PTS EIIB type-1" evidence="13">
    <location>
        <begin position="427"/>
        <end position="503"/>
    </location>
</feature>
<keyword evidence="6" id="KW-0598">Phosphotransferase system</keyword>
<dbReference type="InterPro" id="IPR050429">
    <property type="entry name" value="PTS_Glucose_EIICBA"/>
</dbReference>
<evidence type="ECO:0000256" key="9">
    <source>
        <dbReference type="ARBA" id="ARBA00022989"/>
    </source>
</evidence>
<dbReference type="Pfam" id="PF02378">
    <property type="entry name" value="PTS_EIIC"/>
    <property type="match status" value="1"/>
</dbReference>
<dbReference type="GO" id="GO:0008982">
    <property type="term" value="F:protein-N(PI)-phosphohistidine-sugar phosphotransferase activity"/>
    <property type="evidence" value="ECO:0007669"/>
    <property type="project" value="InterPro"/>
</dbReference>
<dbReference type="PANTHER" id="PTHR30009">
    <property type="entry name" value="CYTOCHROME C-TYPE SYNTHESIS PROTEIN AND PTS TRANSMEMBRANE COMPONENT"/>
    <property type="match status" value="1"/>
</dbReference>
<feature type="transmembrane region" description="Helical" evidence="12">
    <location>
        <begin position="17"/>
        <end position="35"/>
    </location>
</feature>
<dbReference type="InterPro" id="IPR036878">
    <property type="entry name" value="Glu_permease_IIB"/>
</dbReference>
<dbReference type="SUPFAM" id="SSF55604">
    <property type="entry name" value="Glucose permease domain IIB"/>
    <property type="match status" value="1"/>
</dbReference>
<evidence type="ECO:0000256" key="11">
    <source>
        <dbReference type="PROSITE-ProRule" id="PRU00421"/>
    </source>
</evidence>
<dbReference type="NCBIfam" id="TIGR01998">
    <property type="entry name" value="PTS-II-BC-nag"/>
    <property type="match status" value="1"/>
</dbReference>
<dbReference type="NCBIfam" id="TIGR00826">
    <property type="entry name" value="EIIB_glc"/>
    <property type="match status" value="1"/>
</dbReference>
<keyword evidence="8" id="KW-0418">Kinase</keyword>
<feature type="transmembrane region" description="Helical" evidence="12">
    <location>
        <begin position="206"/>
        <end position="229"/>
    </location>
</feature>
<feature type="domain" description="PTS EIIC type-1" evidence="14">
    <location>
        <begin position="5"/>
        <end position="413"/>
    </location>
</feature>
<feature type="active site" description="Phosphocysteine intermediate; for EIIB activity" evidence="11">
    <location>
        <position position="449"/>
    </location>
</feature>
<dbReference type="PROSITE" id="PS51098">
    <property type="entry name" value="PTS_EIIB_TYPE_1"/>
    <property type="match status" value="1"/>
</dbReference>
<keyword evidence="4" id="KW-0762">Sugar transport</keyword>
<sequence length="503" mass="53137">MIGGIKMLQFLQRIGKALMLPIAVLPAAGLLLRLGQEDVFNIPVMAQAGAAIFDNLALIFAIGVAIGLSVDGSGAAGLAGAIGYLVLQNTTNALSKTYSAAELNDKLKSVQDLVGSVDPTKLADTMTKVSKAAALTPKINMAILGGIIAGVVAGLLYNKFHKIKLPEWLGFFAGKRFVPIITSIVMLLLGLVFGQIWPTIQSGIDAVAHGIVNLGSIGAGLFGLLNRLLIPIGLHHVMNTYFWFVLGDFTNAAGDIVHGDIARFFAKDPSAGMFMTGFFPVMMFGLPAACFAMIAAAKPEKRKMVTGMLGGLALTSFLTGITEPIEFSFMFLSPVLYGIHAVLTGLSLFITTTLGIHDGFSFSAGAIDYVLNFGIATKPLLLAGIGLIYAAIYFVVFYFLIKKFDLKTPGREDEEEVAEGEEAPVAGSIGETYVAALGGKENLTVIDNCATRLRLQVKDAGQVNEAALKRAGAKGVMKLSNTSVQVIVGTNVESVADDMKKHV</sequence>
<evidence type="ECO:0000313" key="15">
    <source>
        <dbReference type="EMBL" id="ACO28887.1"/>
    </source>
</evidence>
<keyword evidence="9 12" id="KW-1133">Transmembrane helix</keyword>
<evidence type="ECO:0000256" key="6">
    <source>
        <dbReference type="ARBA" id="ARBA00022683"/>
    </source>
</evidence>
<reference evidence="15 16" key="1">
    <citation type="submission" date="2009-02" db="EMBL/GenBank/DDBJ databases">
        <title>Genome sequence of Bacillus cereus 03BB102.</title>
        <authorList>
            <person name="Dodson R.J."/>
            <person name="Jackson P."/>
            <person name="Munk A.C."/>
            <person name="Brettin T."/>
            <person name="Bruce D."/>
            <person name="Detter C."/>
            <person name="Tapia R."/>
            <person name="Han C."/>
            <person name="Sutton G."/>
            <person name="Sims D."/>
        </authorList>
    </citation>
    <scope>NUCLEOTIDE SEQUENCE [LARGE SCALE GENOMIC DNA]</scope>
    <source>
        <strain evidence="15 16">03BB102</strain>
    </source>
</reference>
<dbReference type="GO" id="GO:0015572">
    <property type="term" value="F:N-acetylglucosamine transmembrane transporter activity"/>
    <property type="evidence" value="ECO:0007669"/>
    <property type="project" value="InterPro"/>
</dbReference>
<comment type="subcellular location">
    <subcellularLocation>
        <location evidence="1">Cell membrane</location>
        <topology evidence="1">Multi-pass membrane protein</topology>
    </subcellularLocation>
</comment>
<dbReference type="PANTHER" id="PTHR30009:SF4">
    <property type="entry name" value="PTS SYSTEM N-ACETYLGLUCOSAMINE-SPECIFIC EIICBA COMPONENT"/>
    <property type="match status" value="1"/>
</dbReference>
<feature type="transmembrane region" description="Helical" evidence="12">
    <location>
        <begin position="381"/>
        <end position="401"/>
    </location>
</feature>
<dbReference type="AlphaFoldDB" id="A0A158RP61"/>
<dbReference type="EMBL" id="CP001407">
    <property type="protein sequence ID" value="ACO28887.1"/>
    <property type="molecule type" value="Genomic_DNA"/>
</dbReference>
<keyword evidence="7 12" id="KW-0812">Transmembrane</keyword>
<dbReference type="GO" id="GO:0005886">
    <property type="term" value="C:plasma membrane"/>
    <property type="evidence" value="ECO:0007669"/>
    <property type="project" value="UniProtKB-SubCell"/>
</dbReference>
<keyword evidence="10 12" id="KW-0472">Membrane</keyword>
<dbReference type="Gene3D" id="3.30.1360.60">
    <property type="entry name" value="Glucose permease domain IIB"/>
    <property type="match status" value="1"/>
</dbReference>
<dbReference type="InterPro" id="IPR001996">
    <property type="entry name" value="PTS_IIB_1"/>
</dbReference>
<dbReference type="GO" id="GO:0009401">
    <property type="term" value="P:phosphoenolpyruvate-dependent sugar phosphotransferase system"/>
    <property type="evidence" value="ECO:0007669"/>
    <property type="project" value="UniProtKB-KW"/>
</dbReference>